<evidence type="ECO:0000313" key="3">
    <source>
        <dbReference type="EMBL" id="SMB93637.1"/>
    </source>
</evidence>
<feature type="transmembrane region" description="Helical" evidence="1">
    <location>
        <begin position="7"/>
        <end position="25"/>
    </location>
</feature>
<feature type="domain" description="DUF1468" evidence="2">
    <location>
        <begin position="6"/>
        <end position="136"/>
    </location>
</feature>
<keyword evidence="1" id="KW-0812">Transmembrane</keyword>
<dbReference type="Pfam" id="PF07331">
    <property type="entry name" value="TctB"/>
    <property type="match status" value="1"/>
</dbReference>
<evidence type="ECO:0000256" key="1">
    <source>
        <dbReference type="SAM" id="Phobius"/>
    </source>
</evidence>
<name>A0A1W1VJT5_9FIRM</name>
<evidence type="ECO:0000313" key="4">
    <source>
        <dbReference type="Proteomes" id="UP000192569"/>
    </source>
</evidence>
<proteinExistence type="predicted"/>
<sequence>MSTDRIIALVLITLSLALYRISLGFPEGANVFPQFALGAIIFLAVIMLIMDLRKREPFRPQSKKPGWIRPYIIYVLTLLYIVSITVVGFFITTTAFIIGVMFYLGLRNVSSYVIALTVIISFYYFLFVRVLHVPFPKGLIF</sequence>
<evidence type="ECO:0000259" key="2">
    <source>
        <dbReference type="Pfam" id="PF07331"/>
    </source>
</evidence>
<feature type="transmembrane region" description="Helical" evidence="1">
    <location>
        <begin position="31"/>
        <end position="50"/>
    </location>
</feature>
<keyword evidence="1" id="KW-1133">Transmembrane helix</keyword>
<accession>A0A1W1VJT5</accession>
<gene>
    <name evidence="3" type="ORF">SAMN00808754_0890</name>
</gene>
<dbReference type="STRING" id="698762.SAMN00808754_0890"/>
<dbReference type="AlphaFoldDB" id="A0A1W1VJT5"/>
<dbReference type="Proteomes" id="UP000192569">
    <property type="component" value="Chromosome I"/>
</dbReference>
<dbReference type="RefSeq" id="WP_084664390.1">
    <property type="nucleotide sequence ID" value="NZ_LT838272.1"/>
</dbReference>
<organism evidence="3 4">
    <name type="scientific">Thermanaeromonas toyohensis ToBE</name>
    <dbReference type="NCBI Taxonomy" id="698762"/>
    <lineage>
        <taxon>Bacteria</taxon>
        <taxon>Bacillati</taxon>
        <taxon>Bacillota</taxon>
        <taxon>Clostridia</taxon>
        <taxon>Neomoorellales</taxon>
        <taxon>Neomoorellaceae</taxon>
        <taxon>Thermanaeromonas</taxon>
    </lineage>
</organism>
<dbReference type="EMBL" id="LT838272">
    <property type="protein sequence ID" value="SMB93637.1"/>
    <property type="molecule type" value="Genomic_DNA"/>
</dbReference>
<keyword evidence="1" id="KW-0472">Membrane</keyword>
<keyword evidence="4" id="KW-1185">Reference proteome</keyword>
<reference evidence="3 4" key="1">
    <citation type="submission" date="2017-04" db="EMBL/GenBank/DDBJ databases">
        <authorList>
            <person name="Afonso C.L."/>
            <person name="Miller P.J."/>
            <person name="Scott M.A."/>
            <person name="Spackman E."/>
            <person name="Goraichik I."/>
            <person name="Dimitrov K.M."/>
            <person name="Suarez D.L."/>
            <person name="Swayne D.E."/>
        </authorList>
    </citation>
    <scope>NUCLEOTIDE SEQUENCE [LARGE SCALE GENOMIC DNA]</scope>
    <source>
        <strain evidence="3 4">ToBE</strain>
    </source>
</reference>
<dbReference type="InterPro" id="IPR009936">
    <property type="entry name" value="DUF1468"/>
</dbReference>
<feature type="transmembrane region" description="Helical" evidence="1">
    <location>
        <begin position="71"/>
        <end position="104"/>
    </location>
</feature>
<feature type="transmembrane region" description="Helical" evidence="1">
    <location>
        <begin position="110"/>
        <end position="131"/>
    </location>
</feature>
<protein>
    <submittedName>
        <fullName evidence="3">Tripartite tricarboxylate transporter TctB family protein</fullName>
    </submittedName>
</protein>